<comment type="subcellular location">
    <subcellularLocation>
        <location evidence="1">Membrane</location>
        <topology evidence="1">Multi-pass membrane protein</topology>
    </subcellularLocation>
</comment>
<accession>A0ABR8Q8I5</accession>
<dbReference type="PROSITE" id="PS50005">
    <property type="entry name" value="TPR"/>
    <property type="match status" value="1"/>
</dbReference>
<evidence type="ECO:0000256" key="1">
    <source>
        <dbReference type="ARBA" id="ARBA00004141"/>
    </source>
</evidence>
<proteinExistence type="predicted"/>
<feature type="domain" description="DUF6398" evidence="6">
    <location>
        <begin position="14"/>
        <end position="115"/>
    </location>
</feature>
<reference evidence="7 8" key="1">
    <citation type="submission" date="2020-08" db="EMBL/GenBank/DDBJ databases">
        <title>A Genomic Blueprint of the Chicken Gut Microbiome.</title>
        <authorList>
            <person name="Gilroy R."/>
            <person name="Ravi A."/>
            <person name="Getino M."/>
            <person name="Pursley I."/>
            <person name="Horton D.L."/>
            <person name="Alikhan N.-F."/>
            <person name="Baker D."/>
            <person name="Gharbi K."/>
            <person name="Hall N."/>
            <person name="Watson M."/>
            <person name="Adriaenssens E.M."/>
            <person name="Foster-Nyarko E."/>
            <person name="Jarju S."/>
            <person name="Secka A."/>
            <person name="Antonio M."/>
            <person name="Oren A."/>
            <person name="Chaudhuri R."/>
            <person name="La Ragione R.M."/>
            <person name="Hildebrand F."/>
            <person name="Pallen M.J."/>
        </authorList>
    </citation>
    <scope>NUCLEOTIDE SEQUENCE [LARGE SCALE GENOMIC DNA]</scope>
    <source>
        <strain evidence="7 8">Sa3CUN1</strain>
    </source>
</reference>
<dbReference type="Proteomes" id="UP000640335">
    <property type="component" value="Unassembled WGS sequence"/>
</dbReference>
<dbReference type="Pfam" id="PF04184">
    <property type="entry name" value="ST7"/>
    <property type="match status" value="1"/>
</dbReference>
<evidence type="ECO:0000313" key="7">
    <source>
        <dbReference type="EMBL" id="MBD7916569.1"/>
    </source>
</evidence>
<dbReference type="InterPro" id="IPR045651">
    <property type="entry name" value="DUF6398"/>
</dbReference>
<dbReference type="InterPro" id="IPR019734">
    <property type="entry name" value="TPR_rpt"/>
</dbReference>
<dbReference type="InterPro" id="IPR007311">
    <property type="entry name" value="ST7"/>
</dbReference>
<organism evidence="7 8">
    <name type="scientific">Clostridium gallinarum</name>
    <dbReference type="NCBI Taxonomy" id="2762246"/>
    <lineage>
        <taxon>Bacteria</taxon>
        <taxon>Bacillati</taxon>
        <taxon>Bacillota</taxon>
        <taxon>Clostridia</taxon>
        <taxon>Eubacteriales</taxon>
        <taxon>Clostridiaceae</taxon>
        <taxon>Clostridium</taxon>
    </lineage>
</organism>
<evidence type="ECO:0000256" key="3">
    <source>
        <dbReference type="ARBA" id="ARBA00022989"/>
    </source>
</evidence>
<dbReference type="EMBL" id="JACSQZ010000100">
    <property type="protein sequence ID" value="MBD7916569.1"/>
    <property type="molecule type" value="Genomic_DNA"/>
</dbReference>
<dbReference type="InterPro" id="IPR011990">
    <property type="entry name" value="TPR-like_helical_dom_sf"/>
</dbReference>
<dbReference type="SUPFAM" id="SSF48452">
    <property type="entry name" value="TPR-like"/>
    <property type="match status" value="1"/>
</dbReference>
<evidence type="ECO:0000259" key="6">
    <source>
        <dbReference type="Pfam" id="PF19935"/>
    </source>
</evidence>
<protein>
    <recommendedName>
        <fullName evidence="6">DUF6398 domain-containing protein</fullName>
    </recommendedName>
</protein>
<evidence type="ECO:0000256" key="2">
    <source>
        <dbReference type="ARBA" id="ARBA00022692"/>
    </source>
</evidence>
<keyword evidence="8" id="KW-1185">Reference proteome</keyword>
<evidence type="ECO:0000313" key="8">
    <source>
        <dbReference type="Proteomes" id="UP000640335"/>
    </source>
</evidence>
<dbReference type="RefSeq" id="WP_191751308.1">
    <property type="nucleotide sequence ID" value="NZ_JACSQZ010000100.1"/>
</dbReference>
<name>A0ABR8Q8I5_9CLOT</name>
<keyword evidence="4" id="KW-0472">Membrane</keyword>
<comment type="caution">
    <text evidence="7">The sequence shown here is derived from an EMBL/GenBank/DDBJ whole genome shotgun (WGS) entry which is preliminary data.</text>
</comment>
<keyword evidence="2" id="KW-0812">Transmembrane</keyword>
<gene>
    <name evidence="7" type="ORF">H9660_15660</name>
</gene>
<evidence type="ECO:0000256" key="4">
    <source>
        <dbReference type="ARBA" id="ARBA00023136"/>
    </source>
</evidence>
<dbReference type="Pfam" id="PF19935">
    <property type="entry name" value="DUF6398"/>
    <property type="match status" value="1"/>
</dbReference>
<keyword evidence="5" id="KW-0802">TPR repeat</keyword>
<dbReference type="SMART" id="SM00028">
    <property type="entry name" value="TPR"/>
    <property type="match status" value="2"/>
</dbReference>
<sequence length="396" mass="45804">MQKTTEVNNERYLEIMRIIEEVCKNNLNEEYLFLAENLCKEIFELDNANLNKGKANSWACGIIHAIALKNGLFTNKSNIDIKASDFYKLFNISSSTGLSKSKDVRTMINIDEDKWLISSKVEVEEVINIKEQEAEIDEKDENIDDIILEEDKDLVEANKIANDAWNQKNFKQKVKLAKEALEISEKCAEAYIILSYDNSLNKEEQKKLANKAVEVAKEVIGEENINKFIGKYLDLEITKPYYSAKYRLGNLLWSINEKREAIREFKELLRLCPEDRLLIRGVLLSWLIAENLDEDLENILSQYKDDYLSATKFSKALYLFKLGKVEEAERALRIANASNPFVIDYITKQKRIPKVQKEFKSLGSEEDAINYIKNAEIAWDSVDGARNWVKEIKNNL</sequence>
<dbReference type="Gene3D" id="1.25.40.10">
    <property type="entry name" value="Tetratricopeptide repeat domain"/>
    <property type="match status" value="1"/>
</dbReference>
<keyword evidence="3" id="KW-1133">Transmembrane helix</keyword>
<feature type="repeat" description="TPR" evidence="5">
    <location>
        <begin position="242"/>
        <end position="275"/>
    </location>
</feature>
<evidence type="ECO:0000256" key="5">
    <source>
        <dbReference type="PROSITE-ProRule" id="PRU00339"/>
    </source>
</evidence>